<keyword evidence="5" id="KW-1185">Reference proteome</keyword>
<gene>
    <name evidence="2" type="ORF">CLPA_c25160</name>
    <name evidence="3" type="ORF">CP6013_00664</name>
</gene>
<dbReference type="Proteomes" id="UP000030905">
    <property type="component" value="Chromosome"/>
</dbReference>
<evidence type="ECO:0000313" key="4">
    <source>
        <dbReference type="Proteomes" id="UP000028042"/>
    </source>
</evidence>
<reference evidence="2 5" key="1">
    <citation type="journal article" date="2015" name="Genome Announc.">
        <title>Complete Genome Sequence of the Nitrogen-Fixing and Solvent-Producing Clostridium pasteurianum DSM 525.</title>
        <authorList>
            <person name="Poehlein A."/>
            <person name="Grosse-Honebrink A."/>
            <person name="Zhang Y."/>
            <person name="Minton N.P."/>
            <person name="Daniel R."/>
        </authorList>
    </citation>
    <scope>NUCLEOTIDE SEQUENCE [LARGE SCALE GENOMIC DNA]</scope>
    <source>
        <strain evidence="2">DSM 525</strain>
        <strain evidence="5">DSM 525 / ATCC 6013</strain>
    </source>
</reference>
<dbReference type="InterPro" id="IPR001602">
    <property type="entry name" value="UPF0047_YjbQ-like"/>
</dbReference>
<dbReference type="PANTHER" id="PTHR30615:SF8">
    <property type="entry name" value="UPF0047 PROTEIN C4A8.02C"/>
    <property type="match status" value="1"/>
</dbReference>
<dbReference type="Gene3D" id="2.60.120.460">
    <property type="entry name" value="YjbQ-like"/>
    <property type="match status" value="1"/>
</dbReference>
<dbReference type="RefSeq" id="WP_003447482.1">
    <property type="nucleotide sequence ID" value="NZ_ANZB01000015.1"/>
</dbReference>
<dbReference type="Proteomes" id="UP000028042">
    <property type="component" value="Unassembled WGS sequence"/>
</dbReference>
<dbReference type="SUPFAM" id="SSF111038">
    <property type="entry name" value="YjbQ-like"/>
    <property type="match status" value="1"/>
</dbReference>
<evidence type="ECO:0000313" key="5">
    <source>
        <dbReference type="Proteomes" id="UP000030905"/>
    </source>
</evidence>
<comment type="similarity">
    <text evidence="1">Belongs to the UPF0047 family.</text>
</comment>
<evidence type="ECO:0000256" key="1">
    <source>
        <dbReference type="ARBA" id="ARBA00005534"/>
    </source>
</evidence>
<accession>A0A0H3JAI3</accession>
<dbReference type="PIRSF" id="PIRSF004681">
    <property type="entry name" value="UCP004681"/>
    <property type="match status" value="1"/>
</dbReference>
<dbReference type="NCBIfam" id="TIGR00149">
    <property type="entry name" value="TIGR00149_YjbQ"/>
    <property type="match status" value="1"/>
</dbReference>
<sequence>MKCEIKTNKNQEFINITNLVRDAVRKNDVNDGIVTVFVPHTTAGITINENADPDVVTDMLSSLNRRFPVEDGYLHREGNSHAHIKASLMGSSCSVIVENGKLMLGTWQGIYFCEFDGPRRRNIYVNIIRG</sequence>
<evidence type="ECO:0008006" key="6">
    <source>
        <dbReference type="Google" id="ProtNLM"/>
    </source>
</evidence>
<evidence type="ECO:0000313" key="2">
    <source>
        <dbReference type="EMBL" id="AJA52573.1"/>
    </source>
</evidence>
<dbReference type="PATRIC" id="fig|1262449.3.peg.3520"/>
<dbReference type="EMBL" id="CP009268">
    <property type="protein sequence ID" value="AJA52573.1"/>
    <property type="molecule type" value="Genomic_DNA"/>
</dbReference>
<dbReference type="EMBL" id="JPGY02000001">
    <property type="protein sequence ID" value="KRU11417.1"/>
    <property type="molecule type" value="Genomic_DNA"/>
</dbReference>
<reference evidence="3 4" key="3">
    <citation type="journal article" name="Genome Announc.">
        <title>Improved Draft Genome Sequence of Clostridium pasteurianum Strain ATCC 6013 (DSM 525) Using a Hybrid Next-Generation Sequencing Approach.</title>
        <authorList>
            <person name="Pyne M.E."/>
            <person name="Utturkar S."/>
            <person name="Brown S.D."/>
            <person name="Moo-Young M."/>
            <person name="Chung D.A."/>
            <person name="Chou C.P."/>
        </authorList>
    </citation>
    <scope>NUCLEOTIDE SEQUENCE [LARGE SCALE GENOMIC DNA]</scope>
    <source>
        <strain evidence="3 4">ATCC 6013</strain>
    </source>
</reference>
<organism evidence="2 5">
    <name type="scientific">Clostridium pasteurianum DSM 525 = ATCC 6013</name>
    <dbReference type="NCBI Taxonomy" id="1262449"/>
    <lineage>
        <taxon>Bacteria</taxon>
        <taxon>Bacillati</taxon>
        <taxon>Bacillota</taxon>
        <taxon>Clostridia</taxon>
        <taxon>Eubacteriales</taxon>
        <taxon>Clostridiaceae</taxon>
        <taxon>Clostridium</taxon>
    </lineage>
</organism>
<dbReference type="Pfam" id="PF01894">
    <property type="entry name" value="YjbQ"/>
    <property type="match status" value="1"/>
</dbReference>
<dbReference type="PANTHER" id="PTHR30615">
    <property type="entry name" value="UNCHARACTERIZED PROTEIN YJBQ-RELATED"/>
    <property type="match status" value="1"/>
</dbReference>
<reference evidence="3" key="2">
    <citation type="submission" date="2015-10" db="EMBL/GenBank/DDBJ databases">
        <title>Improved Draft Genome Sequence of Clostridium pasteurianum Strain ATCC 6013 (DSM 525) Using a Hybrid Next-Generation Sequencing Approach.</title>
        <authorList>
            <person name="Pyne M.E."/>
            <person name="Utturkar S.M."/>
            <person name="Brown S.D."/>
            <person name="Moo-Young M."/>
            <person name="Chung D.A."/>
            <person name="Chou P.C."/>
        </authorList>
    </citation>
    <scope>NUCLEOTIDE SEQUENCE</scope>
    <source>
        <strain evidence="3">ATCC 6013</strain>
    </source>
</reference>
<protein>
    <recommendedName>
        <fullName evidence="6">Secondary thiamine-phosphate synthase enzyme</fullName>
    </recommendedName>
</protein>
<proteinExistence type="inferred from homology"/>
<evidence type="ECO:0000313" key="3">
    <source>
        <dbReference type="EMBL" id="KRU11417.1"/>
    </source>
</evidence>
<name>A0A0H3JAI3_CLOPA</name>
<dbReference type="eggNOG" id="COG0432">
    <property type="taxonomic scope" value="Bacteria"/>
</dbReference>
<dbReference type="PROSITE" id="PS01314">
    <property type="entry name" value="UPF0047"/>
    <property type="match status" value="1"/>
</dbReference>
<dbReference type="AlphaFoldDB" id="A0A0H3JAI3"/>
<dbReference type="KEGG" id="cpat:CLPA_c25160"/>
<dbReference type="InterPro" id="IPR035917">
    <property type="entry name" value="YjbQ-like_sf"/>
</dbReference>
<dbReference type="KEGG" id="cpae:CPAST_c25160"/>